<evidence type="ECO:0000256" key="6">
    <source>
        <dbReference type="ARBA" id="ARBA00022618"/>
    </source>
</evidence>
<dbReference type="Pfam" id="PF01225">
    <property type="entry name" value="Mur_ligase"/>
    <property type="match status" value="1"/>
</dbReference>
<dbReference type="EMBL" id="DXFA01000099">
    <property type="protein sequence ID" value="HIX48470.1"/>
    <property type="molecule type" value="Genomic_DNA"/>
</dbReference>
<dbReference type="Gene3D" id="3.40.1190.10">
    <property type="entry name" value="Mur-like, catalytic domain"/>
    <property type="match status" value="1"/>
</dbReference>
<dbReference type="Gene3D" id="3.90.190.20">
    <property type="entry name" value="Mur ligase, C-terminal domain"/>
    <property type="match status" value="1"/>
</dbReference>
<comment type="pathway">
    <text evidence="2 14">Cell wall biogenesis; peptidoglycan biosynthesis.</text>
</comment>
<evidence type="ECO:0000256" key="2">
    <source>
        <dbReference type="ARBA" id="ARBA00004752"/>
    </source>
</evidence>
<evidence type="ECO:0000313" key="18">
    <source>
        <dbReference type="EMBL" id="HIX48470.1"/>
    </source>
</evidence>
<dbReference type="GO" id="GO:0005737">
    <property type="term" value="C:cytoplasm"/>
    <property type="evidence" value="ECO:0007669"/>
    <property type="project" value="UniProtKB-SubCell"/>
</dbReference>
<dbReference type="GO" id="GO:0008763">
    <property type="term" value="F:UDP-N-acetylmuramate-L-alanine ligase activity"/>
    <property type="evidence" value="ECO:0007669"/>
    <property type="project" value="UniProtKB-UniRule"/>
</dbReference>
<dbReference type="InterPro" id="IPR050061">
    <property type="entry name" value="MurCDEF_pg_biosynth"/>
</dbReference>
<comment type="similarity">
    <text evidence="14">Belongs to the MurCDEF family.</text>
</comment>
<protein>
    <recommendedName>
        <fullName evidence="3 14">UDP-N-acetylmuramate--L-alanine ligase</fullName>
        <ecNumber evidence="3 14">6.3.2.8</ecNumber>
    </recommendedName>
    <alternativeName>
        <fullName evidence="14">UDP-N-acetylmuramoyl-L-alanine synthetase</fullName>
    </alternativeName>
</protein>
<keyword evidence="9 14" id="KW-0133">Cell shape</keyword>
<dbReference type="InterPro" id="IPR036615">
    <property type="entry name" value="Mur_ligase_C_dom_sf"/>
</dbReference>
<evidence type="ECO:0000256" key="12">
    <source>
        <dbReference type="ARBA" id="ARBA00023316"/>
    </source>
</evidence>
<evidence type="ECO:0000256" key="11">
    <source>
        <dbReference type="ARBA" id="ARBA00023306"/>
    </source>
</evidence>
<dbReference type="EC" id="6.3.2.8" evidence="3 14"/>
<evidence type="ECO:0000256" key="4">
    <source>
        <dbReference type="ARBA" id="ARBA00022490"/>
    </source>
</evidence>
<dbReference type="Pfam" id="PF02875">
    <property type="entry name" value="Mur_ligase_C"/>
    <property type="match status" value="1"/>
</dbReference>
<evidence type="ECO:0000256" key="8">
    <source>
        <dbReference type="ARBA" id="ARBA00022840"/>
    </source>
</evidence>
<evidence type="ECO:0000259" key="16">
    <source>
        <dbReference type="Pfam" id="PF02875"/>
    </source>
</evidence>
<comment type="catalytic activity">
    <reaction evidence="13 14">
        <text>UDP-N-acetyl-alpha-D-muramate + L-alanine + ATP = UDP-N-acetyl-alpha-D-muramoyl-L-alanine + ADP + phosphate + H(+)</text>
        <dbReference type="Rhea" id="RHEA:23372"/>
        <dbReference type="ChEBI" id="CHEBI:15378"/>
        <dbReference type="ChEBI" id="CHEBI:30616"/>
        <dbReference type="ChEBI" id="CHEBI:43474"/>
        <dbReference type="ChEBI" id="CHEBI:57972"/>
        <dbReference type="ChEBI" id="CHEBI:70757"/>
        <dbReference type="ChEBI" id="CHEBI:83898"/>
        <dbReference type="ChEBI" id="CHEBI:456216"/>
        <dbReference type="EC" id="6.3.2.8"/>
    </reaction>
</comment>
<feature type="domain" description="Mur ligase N-terminal catalytic" evidence="15">
    <location>
        <begin position="11"/>
        <end position="110"/>
    </location>
</feature>
<evidence type="ECO:0000256" key="14">
    <source>
        <dbReference type="HAMAP-Rule" id="MF_00046"/>
    </source>
</evidence>
<dbReference type="AlphaFoldDB" id="A0A9D1VWX0"/>
<dbReference type="SUPFAM" id="SSF53623">
    <property type="entry name" value="MurD-like peptide ligases, catalytic domain"/>
    <property type="match status" value="1"/>
</dbReference>
<keyword evidence="6 14" id="KW-0132">Cell division</keyword>
<evidence type="ECO:0000256" key="5">
    <source>
        <dbReference type="ARBA" id="ARBA00022598"/>
    </source>
</evidence>
<comment type="function">
    <text evidence="14">Cell wall formation.</text>
</comment>
<organism evidence="18 19">
    <name type="scientific">Candidatus Mediterraneibacter caccavium</name>
    <dbReference type="NCBI Taxonomy" id="2838661"/>
    <lineage>
        <taxon>Bacteria</taxon>
        <taxon>Bacillati</taxon>
        <taxon>Bacillota</taxon>
        <taxon>Clostridia</taxon>
        <taxon>Lachnospirales</taxon>
        <taxon>Lachnospiraceae</taxon>
        <taxon>Mediterraneibacter</taxon>
    </lineage>
</organism>
<keyword evidence="4 14" id="KW-0963">Cytoplasm</keyword>
<proteinExistence type="inferred from homology"/>
<dbReference type="GO" id="GO:0009252">
    <property type="term" value="P:peptidoglycan biosynthetic process"/>
    <property type="evidence" value="ECO:0007669"/>
    <property type="project" value="UniProtKB-UniRule"/>
</dbReference>
<evidence type="ECO:0000256" key="10">
    <source>
        <dbReference type="ARBA" id="ARBA00022984"/>
    </source>
</evidence>
<evidence type="ECO:0000256" key="1">
    <source>
        <dbReference type="ARBA" id="ARBA00004496"/>
    </source>
</evidence>
<dbReference type="InterPro" id="IPR013221">
    <property type="entry name" value="Mur_ligase_cen"/>
</dbReference>
<comment type="caution">
    <text evidence="18">The sequence shown here is derived from an EMBL/GenBank/DDBJ whole genome shotgun (WGS) entry which is preliminary data.</text>
</comment>
<dbReference type="SUPFAM" id="SSF53244">
    <property type="entry name" value="MurD-like peptide ligases, peptide-binding domain"/>
    <property type="match status" value="1"/>
</dbReference>
<keyword evidence="8 14" id="KW-0067">ATP-binding</keyword>
<dbReference type="NCBIfam" id="TIGR01082">
    <property type="entry name" value="murC"/>
    <property type="match status" value="1"/>
</dbReference>
<dbReference type="Gene3D" id="3.40.50.720">
    <property type="entry name" value="NAD(P)-binding Rossmann-like Domain"/>
    <property type="match status" value="1"/>
</dbReference>
<dbReference type="GO" id="GO:0051301">
    <property type="term" value="P:cell division"/>
    <property type="evidence" value="ECO:0007669"/>
    <property type="project" value="UniProtKB-KW"/>
</dbReference>
<evidence type="ECO:0000256" key="7">
    <source>
        <dbReference type="ARBA" id="ARBA00022741"/>
    </source>
</evidence>
<keyword evidence="11 14" id="KW-0131">Cell cycle</keyword>
<evidence type="ECO:0000256" key="3">
    <source>
        <dbReference type="ARBA" id="ARBA00012211"/>
    </source>
</evidence>
<keyword evidence="12 14" id="KW-0961">Cell wall biogenesis/degradation</keyword>
<gene>
    <name evidence="14" type="primary">murC</name>
    <name evidence="18" type="ORF">H9981_05605</name>
</gene>
<dbReference type="InterPro" id="IPR005758">
    <property type="entry name" value="UDP-N-AcMur_Ala_ligase_MurC"/>
</dbReference>
<dbReference type="GO" id="GO:0008360">
    <property type="term" value="P:regulation of cell shape"/>
    <property type="evidence" value="ECO:0007669"/>
    <property type="project" value="UniProtKB-KW"/>
</dbReference>
<dbReference type="HAMAP" id="MF_00046">
    <property type="entry name" value="MurC"/>
    <property type="match status" value="1"/>
</dbReference>
<keyword evidence="10 14" id="KW-0573">Peptidoglycan synthesis</keyword>
<feature type="domain" description="Mur ligase central" evidence="17">
    <location>
        <begin position="116"/>
        <end position="296"/>
    </location>
</feature>
<evidence type="ECO:0000313" key="19">
    <source>
        <dbReference type="Proteomes" id="UP000824243"/>
    </source>
</evidence>
<reference evidence="18" key="2">
    <citation type="submission" date="2021-04" db="EMBL/GenBank/DDBJ databases">
        <authorList>
            <person name="Gilroy R."/>
        </authorList>
    </citation>
    <scope>NUCLEOTIDE SEQUENCE</scope>
    <source>
        <strain evidence="18">ChiSjej5B23-15282</strain>
    </source>
</reference>
<feature type="binding site" evidence="14">
    <location>
        <begin position="118"/>
        <end position="124"/>
    </location>
    <ligand>
        <name>ATP</name>
        <dbReference type="ChEBI" id="CHEBI:30616"/>
    </ligand>
</feature>
<evidence type="ECO:0000256" key="9">
    <source>
        <dbReference type="ARBA" id="ARBA00022960"/>
    </source>
</evidence>
<comment type="subcellular location">
    <subcellularLocation>
        <location evidence="1 14">Cytoplasm</location>
    </subcellularLocation>
</comment>
<keyword evidence="5 14" id="KW-0436">Ligase</keyword>
<dbReference type="Proteomes" id="UP000824243">
    <property type="component" value="Unassembled WGS sequence"/>
</dbReference>
<accession>A0A9D1VWX0</accession>
<dbReference type="InterPro" id="IPR000713">
    <property type="entry name" value="Mur_ligase_N"/>
</dbReference>
<dbReference type="PANTHER" id="PTHR43445">
    <property type="entry name" value="UDP-N-ACETYLMURAMATE--L-ALANINE LIGASE-RELATED"/>
    <property type="match status" value="1"/>
</dbReference>
<reference evidence="18" key="1">
    <citation type="journal article" date="2021" name="PeerJ">
        <title>Extensive microbial diversity within the chicken gut microbiome revealed by metagenomics and culture.</title>
        <authorList>
            <person name="Gilroy R."/>
            <person name="Ravi A."/>
            <person name="Getino M."/>
            <person name="Pursley I."/>
            <person name="Horton D.L."/>
            <person name="Alikhan N.F."/>
            <person name="Baker D."/>
            <person name="Gharbi K."/>
            <person name="Hall N."/>
            <person name="Watson M."/>
            <person name="Adriaenssens E.M."/>
            <person name="Foster-Nyarko E."/>
            <person name="Jarju S."/>
            <person name="Secka A."/>
            <person name="Antonio M."/>
            <person name="Oren A."/>
            <person name="Chaudhuri R.R."/>
            <person name="La Ragione R."/>
            <person name="Hildebrand F."/>
            <person name="Pallen M.J."/>
        </authorList>
    </citation>
    <scope>NUCLEOTIDE SEQUENCE</scope>
    <source>
        <strain evidence="18">ChiSjej5B23-15282</strain>
    </source>
</reference>
<dbReference type="GO" id="GO:0071555">
    <property type="term" value="P:cell wall organization"/>
    <property type="evidence" value="ECO:0007669"/>
    <property type="project" value="UniProtKB-KW"/>
</dbReference>
<dbReference type="GO" id="GO:0005524">
    <property type="term" value="F:ATP binding"/>
    <property type="evidence" value="ECO:0007669"/>
    <property type="project" value="UniProtKB-UniRule"/>
</dbReference>
<keyword evidence="7 14" id="KW-0547">Nucleotide-binding</keyword>
<name>A0A9D1VWX0_9FIRM</name>
<feature type="domain" description="Mur ligase C-terminal" evidence="16">
    <location>
        <begin position="318"/>
        <end position="447"/>
    </location>
</feature>
<dbReference type="SUPFAM" id="SSF51984">
    <property type="entry name" value="MurCD N-terminal domain"/>
    <property type="match status" value="1"/>
</dbReference>
<dbReference type="InterPro" id="IPR036565">
    <property type="entry name" value="Mur-like_cat_sf"/>
</dbReference>
<dbReference type="PANTHER" id="PTHR43445:SF3">
    <property type="entry name" value="UDP-N-ACETYLMURAMATE--L-ALANINE LIGASE"/>
    <property type="match status" value="1"/>
</dbReference>
<dbReference type="Pfam" id="PF08245">
    <property type="entry name" value="Mur_ligase_M"/>
    <property type="match status" value="1"/>
</dbReference>
<evidence type="ECO:0000259" key="17">
    <source>
        <dbReference type="Pfam" id="PF08245"/>
    </source>
</evidence>
<evidence type="ECO:0000256" key="13">
    <source>
        <dbReference type="ARBA" id="ARBA00047833"/>
    </source>
</evidence>
<dbReference type="InterPro" id="IPR004101">
    <property type="entry name" value="Mur_ligase_C"/>
</dbReference>
<evidence type="ECO:0000259" key="15">
    <source>
        <dbReference type="Pfam" id="PF01225"/>
    </source>
</evidence>
<sequence length="461" mass="50413">MYKIDFNHPMHIHFIGIGGISMSGLAEILLKEGFTVSGSDTKESPLTKKLESEGAHIAYGQCAENITPGIGCVVYTAAINRSNPELIEAVAQKIPMLTRAELLGQLMKNYDTPIAVSGTHGKTTTTSMISHILLEADMDPTISVGGILKAIGGNIRVGSSGTFITEACEYTNSFLHFFPKISVILNIEEDHLDFFKDLEDIRHSFHQFAALLPDDGTLVINGDIKDYPEIYRGLSCNVVTYGSSSDFDYSADNITYDENGHVSFDLILHGEKTDHICLSVTGDHNVSNALSAIAVADLLDIPMAVTKKGLLSFTGTDRRFEYKGEFNGVTVVDDYAHHPTEIEATLKAAQHSPHNSVWCVFQPHTYTRTKAFFHEFAEALSHADHLVLADIYAARETDTLGISSADLAKETAKLGTDTHYYPSFEEIEAFLKENCRPGDLLITMGAGDVVTVGEDLLRQDA</sequence>